<dbReference type="EMBL" id="CM001201">
    <property type="protein sequence ID" value="EGP86800.1"/>
    <property type="molecule type" value="Genomic_DNA"/>
</dbReference>
<evidence type="ECO:0000313" key="1">
    <source>
        <dbReference type="EMBL" id="EGP86800.1"/>
    </source>
</evidence>
<protein>
    <submittedName>
        <fullName evidence="1">Uncharacterized protein</fullName>
    </submittedName>
</protein>
<accession>F9XDH3</accession>
<name>F9XDH3_ZYMTI</name>
<evidence type="ECO:0000313" key="2">
    <source>
        <dbReference type="Proteomes" id="UP000008062"/>
    </source>
</evidence>
<reference evidence="1 2" key="1">
    <citation type="journal article" date="2011" name="PLoS Genet.">
        <title>Finished genome of the fungal wheat pathogen Mycosphaerella graminicola reveals dispensome structure, chromosome plasticity, and stealth pathogenesis.</title>
        <authorList>
            <person name="Goodwin S.B."/>
            <person name="Ben M'barek S."/>
            <person name="Dhillon B."/>
            <person name="Wittenberg A.H.J."/>
            <person name="Crane C.F."/>
            <person name="Hane J.K."/>
            <person name="Foster A.J."/>
            <person name="Van der Lee T.A.J."/>
            <person name="Grimwood J."/>
            <person name="Aerts A."/>
            <person name="Antoniw J."/>
            <person name="Bailey A."/>
            <person name="Bluhm B."/>
            <person name="Bowler J."/>
            <person name="Bristow J."/>
            <person name="van der Burgt A."/>
            <person name="Canto-Canche B."/>
            <person name="Churchill A.C.L."/>
            <person name="Conde-Ferraez L."/>
            <person name="Cools H.J."/>
            <person name="Coutinho P.M."/>
            <person name="Csukai M."/>
            <person name="Dehal P."/>
            <person name="De Wit P."/>
            <person name="Donzelli B."/>
            <person name="van de Geest H.C."/>
            <person name="van Ham R.C.H.J."/>
            <person name="Hammond-Kosack K.E."/>
            <person name="Henrissat B."/>
            <person name="Kilian A."/>
            <person name="Kobayashi A.K."/>
            <person name="Koopmann E."/>
            <person name="Kourmpetis Y."/>
            <person name="Kuzniar A."/>
            <person name="Lindquist E."/>
            <person name="Lombard V."/>
            <person name="Maliepaard C."/>
            <person name="Martins N."/>
            <person name="Mehrabi R."/>
            <person name="Nap J.P.H."/>
            <person name="Ponomarenko A."/>
            <person name="Rudd J.J."/>
            <person name="Salamov A."/>
            <person name="Schmutz J."/>
            <person name="Schouten H.J."/>
            <person name="Shapiro H."/>
            <person name="Stergiopoulos I."/>
            <person name="Torriani S.F.F."/>
            <person name="Tu H."/>
            <person name="de Vries R.P."/>
            <person name="Waalwijk C."/>
            <person name="Ware S.B."/>
            <person name="Wiebenga A."/>
            <person name="Zwiers L.-H."/>
            <person name="Oliver R.P."/>
            <person name="Grigoriev I.V."/>
            <person name="Kema G.H.J."/>
        </authorList>
    </citation>
    <scope>NUCLEOTIDE SEQUENCE [LARGE SCALE GENOMIC DNA]</scope>
    <source>
        <strain evidence="2">CBS 115943 / IPO323</strain>
    </source>
</reference>
<dbReference type="AlphaFoldDB" id="F9XDH3"/>
<gene>
    <name evidence="1" type="ORF">MYCGRDRAFT_104874</name>
</gene>
<organism evidence="1 2">
    <name type="scientific">Zymoseptoria tritici (strain CBS 115943 / IPO323)</name>
    <name type="common">Speckled leaf blotch fungus</name>
    <name type="synonym">Septoria tritici</name>
    <dbReference type="NCBI Taxonomy" id="336722"/>
    <lineage>
        <taxon>Eukaryota</taxon>
        <taxon>Fungi</taxon>
        <taxon>Dikarya</taxon>
        <taxon>Ascomycota</taxon>
        <taxon>Pezizomycotina</taxon>
        <taxon>Dothideomycetes</taxon>
        <taxon>Dothideomycetidae</taxon>
        <taxon>Mycosphaerellales</taxon>
        <taxon>Mycosphaerellaceae</taxon>
        <taxon>Zymoseptoria</taxon>
    </lineage>
</organism>
<dbReference type="VEuPathDB" id="FungiDB:ZTRI_6.390"/>
<proteinExistence type="predicted"/>
<dbReference type="KEGG" id="ztr:MYCGRDRAFT_104874"/>
<dbReference type="RefSeq" id="XP_003851824.1">
    <property type="nucleotide sequence ID" value="XM_003851776.1"/>
</dbReference>
<sequence>MITQFCKYGQARQCQYYTCFRNAQTQLTALEVATKKHIANYHACNNSCYAIPGTYDAPPFCRRYQQLHDPETTHLLDTPPQSISLERTLVDETCDPCHGLRKCAYELEGRLSFLDAAFVARSLCYEHRVDAQRVHRKLLDKTYGLARSQRNIATSSLKPAGGNPAAEE</sequence>
<keyword evidence="2" id="KW-1185">Reference proteome</keyword>
<dbReference type="Proteomes" id="UP000008062">
    <property type="component" value="Chromosome 6"/>
</dbReference>
<dbReference type="HOGENOM" id="CLU_1587809_0_0_1"/>
<dbReference type="InParanoid" id="F9XDH3"/>
<dbReference type="GeneID" id="13402188"/>